<protein>
    <recommendedName>
        <fullName evidence="2">Phage tail lysozyme domain-containing protein</fullName>
    </recommendedName>
</protein>
<dbReference type="InterPro" id="IPR041219">
    <property type="entry name" value="Phage_lysozyme2"/>
</dbReference>
<keyword evidence="4" id="KW-1185">Reference proteome</keyword>
<organism evidence="3 4">
    <name type="scientific">Methylobacterium persicinum</name>
    <dbReference type="NCBI Taxonomy" id="374426"/>
    <lineage>
        <taxon>Bacteria</taxon>
        <taxon>Pseudomonadati</taxon>
        <taxon>Pseudomonadota</taxon>
        <taxon>Alphaproteobacteria</taxon>
        <taxon>Hyphomicrobiales</taxon>
        <taxon>Methylobacteriaceae</taxon>
        <taxon>Methylobacterium</taxon>
    </lineage>
</organism>
<dbReference type="Gene3D" id="1.10.530.10">
    <property type="match status" value="1"/>
</dbReference>
<evidence type="ECO:0000313" key="4">
    <source>
        <dbReference type="Proteomes" id="UP001236369"/>
    </source>
</evidence>
<name>A0ABU0HSE3_9HYPH</name>
<feature type="region of interest" description="Disordered" evidence="1">
    <location>
        <begin position="150"/>
        <end position="177"/>
    </location>
</feature>
<dbReference type="RefSeq" id="WP_238248719.1">
    <property type="nucleotide sequence ID" value="NZ_BPQX01000021.1"/>
</dbReference>
<reference evidence="3 4" key="1">
    <citation type="submission" date="2023-07" db="EMBL/GenBank/DDBJ databases">
        <title>Genomic Encyclopedia of Type Strains, Phase IV (KMG-IV): sequencing the most valuable type-strain genomes for metagenomic binning, comparative biology and taxonomic classification.</title>
        <authorList>
            <person name="Goeker M."/>
        </authorList>
    </citation>
    <scope>NUCLEOTIDE SEQUENCE [LARGE SCALE GENOMIC DNA]</scope>
    <source>
        <strain evidence="3 4">DSM 19562</strain>
    </source>
</reference>
<proteinExistence type="predicted"/>
<feature type="compositionally biased region" description="Basic residues" evidence="1">
    <location>
        <begin position="158"/>
        <end position="177"/>
    </location>
</feature>
<sequence>MADRVNEVAAHYGLKLMAEFGLTAVQVAGLLGNLAHESGRFTVFKEIGSGPNSGGRGWAQWSGQRRLTFLGYAAAHRLDPKSDEASYGYLCVEFHGAYKSVITALKRCVTVESAATTVEKLYEAAGRPMMSSRIAFARRILAILSPGHPASVAPPARRSARAPMAKKRTRSRHHRHA</sequence>
<evidence type="ECO:0000259" key="2">
    <source>
        <dbReference type="Pfam" id="PF18013"/>
    </source>
</evidence>
<evidence type="ECO:0000256" key="1">
    <source>
        <dbReference type="SAM" id="MobiDB-lite"/>
    </source>
</evidence>
<dbReference type="EMBL" id="JAUSVV010000023">
    <property type="protein sequence ID" value="MDQ0445230.1"/>
    <property type="molecule type" value="Genomic_DNA"/>
</dbReference>
<gene>
    <name evidence="3" type="ORF">QO016_004757</name>
</gene>
<dbReference type="Pfam" id="PF18013">
    <property type="entry name" value="Phage_lysozyme2"/>
    <property type="match status" value="1"/>
</dbReference>
<accession>A0ABU0HSE3</accession>
<dbReference type="Proteomes" id="UP001236369">
    <property type="component" value="Unassembled WGS sequence"/>
</dbReference>
<comment type="caution">
    <text evidence="3">The sequence shown here is derived from an EMBL/GenBank/DDBJ whole genome shotgun (WGS) entry which is preliminary data.</text>
</comment>
<evidence type="ECO:0000313" key="3">
    <source>
        <dbReference type="EMBL" id="MDQ0445230.1"/>
    </source>
</evidence>
<feature type="domain" description="Phage tail lysozyme" evidence="2">
    <location>
        <begin position="16"/>
        <end position="143"/>
    </location>
</feature>